<keyword evidence="2" id="KW-1185">Reference proteome</keyword>
<gene>
    <name evidence="1" type="ORF">F965_00494</name>
</gene>
<dbReference type="Proteomes" id="UP000018438">
    <property type="component" value="Unassembled WGS sequence"/>
</dbReference>
<protein>
    <submittedName>
        <fullName evidence="1">Uncharacterized protein</fullName>
    </submittedName>
</protein>
<evidence type="ECO:0000313" key="1">
    <source>
        <dbReference type="EMBL" id="ENV14251.1"/>
    </source>
</evidence>
<dbReference type="PATRIC" id="fig|1217675.3.peg.475"/>
<dbReference type="AlphaFoldDB" id="N8WQJ8"/>
<organism evidence="1 2">
    <name type="scientific">Acinetobacter schindleri NIPH 900</name>
    <dbReference type="NCBI Taxonomy" id="1217675"/>
    <lineage>
        <taxon>Bacteria</taxon>
        <taxon>Pseudomonadati</taxon>
        <taxon>Pseudomonadota</taxon>
        <taxon>Gammaproteobacteria</taxon>
        <taxon>Moraxellales</taxon>
        <taxon>Moraxellaceae</taxon>
        <taxon>Acinetobacter</taxon>
    </lineage>
</organism>
<evidence type="ECO:0000313" key="2">
    <source>
        <dbReference type="Proteomes" id="UP000018438"/>
    </source>
</evidence>
<proteinExistence type="predicted"/>
<reference evidence="1 2" key="1">
    <citation type="submission" date="2013-02" db="EMBL/GenBank/DDBJ databases">
        <title>The Genome Sequence of Acinetobacter schindleri NIPH 900.</title>
        <authorList>
            <consortium name="The Broad Institute Genome Sequencing Platform"/>
            <consortium name="The Broad Institute Genome Sequencing Center for Infectious Disease"/>
            <person name="Cerqueira G."/>
            <person name="Feldgarden M."/>
            <person name="Courvalin P."/>
            <person name="Perichon B."/>
            <person name="Grillot-Courvalin C."/>
            <person name="Clermont D."/>
            <person name="Rocha E."/>
            <person name="Yoon E.-J."/>
            <person name="Nemec A."/>
            <person name="Walker B."/>
            <person name="Young S.K."/>
            <person name="Zeng Q."/>
            <person name="Gargeya S."/>
            <person name="Fitzgerald M."/>
            <person name="Haas B."/>
            <person name="Abouelleil A."/>
            <person name="Alvarado L."/>
            <person name="Arachchi H.M."/>
            <person name="Berlin A.M."/>
            <person name="Chapman S.B."/>
            <person name="Dewar J."/>
            <person name="Goldberg J."/>
            <person name="Griggs A."/>
            <person name="Gujja S."/>
            <person name="Hansen M."/>
            <person name="Howarth C."/>
            <person name="Imamovic A."/>
            <person name="Larimer J."/>
            <person name="McCowan C."/>
            <person name="Murphy C."/>
            <person name="Neiman D."/>
            <person name="Pearson M."/>
            <person name="Priest M."/>
            <person name="Roberts A."/>
            <person name="Saif S."/>
            <person name="Shea T."/>
            <person name="Sisk P."/>
            <person name="Sykes S."/>
            <person name="Wortman J."/>
            <person name="Nusbaum C."/>
            <person name="Birren B."/>
        </authorList>
    </citation>
    <scope>NUCLEOTIDE SEQUENCE [LARGE SCALE GENOMIC DNA]</scope>
    <source>
        <strain evidence="1 2">NIPH 900</strain>
    </source>
</reference>
<comment type="caution">
    <text evidence="1">The sequence shown here is derived from an EMBL/GenBank/DDBJ whole genome shotgun (WGS) entry which is preliminary data.</text>
</comment>
<sequence length="97" mass="10451">MNTSKILGEAVGIQWQGTKDKTQANLYSGLTQAIFIGRFKRGRTDKPMTITNSNIKAKLGYEPTNPDYIAIQDCLDAGVPSVLVLHVGSAVVEQGEA</sequence>
<dbReference type="EMBL" id="APPI01000010">
    <property type="protein sequence ID" value="ENV14251.1"/>
    <property type="molecule type" value="Genomic_DNA"/>
</dbReference>
<dbReference type="HOGENOM" id="CLU_160004_0_0_6"/>
<accession>N8WQJ8</accession>
<dbReference type="RefSeq" id="WP_004812482.1">
    <property type="nucleotide sequence ID" value="NZ_KB849450.1"/>
</dbReference>
<name>N8WQJ8_9GAMM</name>